<dbReference type="KEGG" id="naci:NUH88_14575"/>
<keyword evidence="1" id="KW-0732">Signal</keyword>
<evidence type="ECO:0000313" key="3">
    <source>
        <dbReference type="EMBL" id="UUX48631.1"/>
    </source>
</evidence>
<evidence type="ECO:0000259" key="2">
    <source>
        <dbReference type="Pfam" id="PF13435"/>
    </source>
</evidence>
<dbReference type="AlphaFoldDB" id="A0A9J7AN74"/>
<evidence type="ECO:0000256" key="1">
    <source>
        <dbReference type="ARBA" id="ARBA00022729"/>
    </source>
</evidence>
<dbReference type="Proteomes" id="UP001060336">
    <property type="component" value="Chromosome"/>
</dbReference>
<organism evidence="3 4">
    <name type="scientific">Nisaea acidiphila</name>
    <dbReference type="NCBI Taxonomy" id="1862145"/>
    <lineage>
        <taxon>Bacteria</taxon>
        <taxon>Pseudomonadati</taxon>
        <taxon>Pseudomonadota</taxon>
        <taxon>Alphaproteobacteria</taxon>
        <taxon>Rhodospirillales</taxon>
        <taxon>Thalassobaculaceae</taxon>
        <taxon>Nisaea</taxon>
    </lineage>
</organism>
<dbReference type="RefSeq" id="WP_257767138.1">
    <property type="nucleotide sequence ID" value="NZ_CP102480.1"/>
</dbReference>
<accession>A0A9J7AN74</accession>
<reference evidence="3" key="1">
    <citation type="submission" date="2022-08" db="EMBL/GenBank/DDBJ databases">
        <title>Nisaea acidiphila sp. nov., isolated from a marine algal debris and emended description of the genus Nisaea Urios et al. 2008.</title>
        <authorList>
            <person name="Kwon K."/>
        </authorList>
    </citation>
    <scope>NUCLEOTIDE SEQUENCE</scope>
    <source>
        <strain evidence="3">MEBiC11861</strain>
    </source>
</reference>
<name>A0A9J7AN74_9PROT</name>
<dbReference type="EMBL" id="CP102480">
    <property type="protein sequence ID" value="UUX48631.1"/>
    <property type="molecule type" value="Genomic_DNA"/>
</dbReference>
<sequence length="439" mass="47070">MLKRIIITGSIALLAFAAGPRESSATPDLPQYRSDVHVGVTSCAGSTCHGAATPFEKSVVLQNEYVTWSQKDSHAKAYTVLMNDASKRIAANLGLANAHEADICLDCHADNVPANMRGQVFQISDGVGCEACHGGSIRWLGQHVGVRDHAKNVAAGMYPLEDPVKRAELCLSCHFGDDNKFVTHRIMGAGHPRMSFELDTFTAIQPAHYVIDDDYRKRKQVANGMQTWAIGQAIALERRVDALLDPKRGMDGIFPELVLFDCQACHHSLTEPRWQARPSTGLGPGVVRFDDSNLLMLRVLVTALDAEKGATLARQTTALHKASTESVEAFHTAAKALKETTGDLVAMFSGHSFGSGDIAKLLAGLLGEAKSAEYSDYAGAEQALMGISAVVSAAAEMGMKDVAETAQDPLAKAFAALAKYDAWDYAAFRSAVESIPVPN</sequence>
<dbReference type="Gene3D" id="1.10.1130.10">
    <property type="entry name" value="Flavocytochrome C3, Chain A"/>
    <property type="match status" value="1"/>
</dbReference>
<keyword evidence="4" id="KW-1185">Reference proteome</keyword>
<dbReference type="InterPro" id="IPR023155">
    <property type="entry name" value="Cyt_c-552/4"/>
</dbReference>
<gene>
    <name evidence="3" type="ORF">NUH88_14575</name>
</gene>
<protein>
    <submittedName>
        <fullName evidence="3">Cytochrome c family protein</fullName>
    </submittedName>
</protein>
<feature type="domain" description="Cytochrome c-552/4" evidence="2">
    <location>
        <begin position="47"/>
        <end position="134"/>
    </location>
</feature>
<dbReference type="PANTHER" id="PTHR35038:SF8">
    <property type="entry name" value="C-TYPE POLYHEME CYTOCHROME OMCC"/>
    <property type="match status" value="1"/>
</dbReference>
<dbReference type="InterPro" id="IPR036280">
    <property type="entry name" value="Multihaem_cyt_sf"/>
</dbReference>
<dbReference type="SUPFAM" id="SSF48695">
    <property type="entry name" value="Multiheme cytochromes"/>
    <property type="match status" value="1"/>
</dbReference>
<proteinExistence type="predicted"/>
<dbReference type="Pfam" id="PF13435">
    <property type="entry name" value="Cytochrome_C554"/>
    <property type="match status" value="1"/>
</dbReference>
<evidence type="ECO:0000313" key="4">
    <source>
        <dbReference type="Proteomes" id="UP001060336"/>
    </source>
</evidence>
<dbReference type="PANTHER" id="PTHR35038">
    <property type="entry name" value="DISSIMILATORY SULFITE REDUCTASE SIRA"/>
    <property type="match status" value="1"/>
</dbReference>
<dbReference type="InterPro" id="IPR051829">
    <property type="entry name" value="Multiheme_Cytochr_ET"/>
</dbReference>